<keyword evidence="2" id="KW-0812">Transmembrane</keyword>
<name>A0A4P6LTD9_9FIRM</name>
<proteinExistence type="predicted"/>
<dbReference type="KEGG" id="bpro:PMF13cell1_00634"/>
<dbReference type="EMBL" id="CP035945">
    <property type="protein sequence ID" value="QBE95132.1"/>
    <property type="molecule type" value="Genomic_DNA"/>
</dbReference>
<evidence type="ECO:0000256" key="2">
    <source>
        <dbReference type="SAM" id="Phobius"/>
    </source>
</evidence>
<organism evidence="3 4">
    <name type="scientific">Blautia producta</name>
    <dbReference type="NCBI Taxonomy" id="33035"/>
    <lineage>
        <taxon>Bacteria</taxon>
        <taxon>Bacillati</taxon>
        <taxon>Bacillota</taxon>
        <taxon>Clostridia</taxon>
        <taxon>Lachnospirales</taxon>
        <taxon>Lachnospiraceae</taxon>
        <taxon>Blautia</taxon>
    </lineage>
</organism>
<protein>
    <submittedName>
        <fullName evidence="3">Uncharacterized protein</fullName>
    </submittedName>
</protein>
<accession>A0A4P6LTD9</accession>
<sequence length="230" mass="25766">MKVKYWANRHSITVKKDQESKWRKIEADEDGKYGVVFTEEGEHTWIFKAVSPAGTESKYVESVIRIDRTLPTGSLKIGTESWDSLQSRSSKTIKRGSDPSMRITSDDEPSGIRSVEYAVSTQRITEISKMGEEELTWKTYRSAVKVPLNKKGVTIVYARITDMAGNTTYLSSDDYKYEESKTIISKIKDMPTGSVATGDNTPIVLFVILLLAAAAVLVTLSVKRQKRGKK</sequence>
<reference evidence="3 4" key="1">
    <citation type="submission" date="2019-01" db="EMBL/GenBank/DDBJ databases">
        <title>PMF-metabolizing Aryl O-demethylase.</title>
        <authorList>
            <person name="Kim M."/>
        </authorList>
    </citation>
    <scope>NUCLEOTIDE SEQUENCE [LARGE SCALE GENOMIC DNA]</scope>
    <source>
        <strain evidence="3 4">PMF1</strain>
    </source>
</reference>
<dbReference type="AlphaFoldDB" id="A0A4P6LTD9"/>
<keyword evidence="2" id="KW-1133">Transmembrane helix</keyword>
<dbReference type="Proteomes" id="UP000289794">
    <property type="component" value="Chromosome"/>
</dbReference>
<dbReference type="RefSeq" id="WP_130179768.1">
    <property type="nucleotide sequence ID" value="NZ_CP035945.1"/>
</dbReference>
<gene>
    <name evidence="3" type="ORF">PMF13cell1_00634</name>
</gene>
<evidence type="ECO:0000313" key="4">
    <source>
        <dbReference type="Proteomes" id="UP000289794"/>
    </source>
</evidence>
<keyword evidence="2" id="KW-0472">Membrane</keyword>
<feature type="transmembrane region" description="Helical" evidence="2">
    <location>
        <begin position="203"/>
        <end position="222"/>
    </location>
</feature>
<evidence type="ECO:0000313" key="3">
    <source>
        <dbReference type="EMBL" id="QBE95132.1"/>
    </source>
</evidence>
<feature type="region of interest" description="Disordered" evidence="1">
    <location>
        <begin position="88"/>
        <end position="108"/>
    </location>
</feature>
<evidence type="ECO:0000256" key="1">
    <source>
        <dbReference type="SAM" id="MobiDB-lite"/>
    </source>
</evidence>